<keyword evidence="2" id="KW-1185">Reference proteome</keyword>
<sequence length="138" mass="15416">MNDRSWMINPKAVRAAKQCIQIVRDELGVKLLLSNPDFLHLLTEYAELTDSEALQASLAELMVFAGVGNTAAKLNATDNTVVNIRQESAIPMETSPAPPTLKELIDNNETIECGGKMYQRWRDGKEFSGLYRGQPTYR</sequence>
<evidence type="ECO:0000313" key="2">
    <source>
        <dbReference type="Proteomes" id="UP001409585"/>
    </source>
</evidence>
<evidence type="ECO:0000313" key="1">
    <source>
        <dbReference type="EMBL" id="GAA4931229.1"/>
    </source>
</evidence>
<organism evidence="1 2">
    <name type="scientific">Halioxenophilus aromaticivorans</name>
    <dbReference type="NCBI Taxonomy" id="1306992"/>
    <lineage>
        <taxon>Bacteria</taxon>
        <taxon>Pseudomonadati</taxon>
        <taxon>Pseudomonadota</taxon>
        <taxon>Gammaproteobacteria</taxon>
        <taxon>Alteromonadales</taxon>
        <taxon>Alteromonadaceae</taxon>
        <taxon>Halioxenophilus</taxon>
    </lineage>
</organism>
<gene>
    <name evidence="1" type="ORF">GCM10025791_04220</name>
</gene>
<comment type="caution">
    <text evidence="1">The sequence shown here is derived from an EMBL/GenBank/DDBJ whole genome shotgun (WGS) entry which is preliminary data.</text>
</comment>
<name>A0AAV3TXQ6_9ALTE</name>
<accession>A0AAV3TXQ6</accession>
<dbReference type="AlphaFoldDB" id="A0AAV3TXQ6"/>
<protein>
    <submittedName>
        <fullName evidence="1">Uncharacterized protein</fullName>
    </submittedName>
</protein>
<reference evidence="2" key="1">
    <citation type="journal article" date="2019" name="Int. J. Syst. Evol. Microbiol.">
        <title>The Global Catalogue of Microorganisms (GCM) 10K type strain sequencing project: providing services to taxonomists for standard genome sequencing and annotation.</title>
        <authorList>
            <consortium name="The Broad Institute Genomics Platform"/>
            <consortium name="The Broad Institute Genome Sequencing Center for Infectious Disease"/>
            <person name="Wu L."/>
            <person name="Ma J."/>
        </authorList>
    </citation>
    <scope>NUCLEOTIDE SEQUENCE [LARGE SCALE GENOMIC DNA]</scope>
    <source>
        <strain evidence="2">JCM 19134</strain>
    </source>
</reference>
<dbReference type="EMBL" id="BAABLX010000003">
    <property type="protein sequence ID" value="GAA4931229.1"/>
    <property type="molecule type" value="Genomic_DNA"/>
</dbReference>
<dbReference type="RefSeq" id="WP_345416307.1">
    <property type="nucleotide sequence ID" value="NZ_AP031496.1"/>
</dbReference>
<proteinExistence type="predicted"/>
<dbReference type="Proteomes" id="UP001409585">
    <property type="component" value="Unassembled WGS sequence"/>
</dbReference>